<feature type="domain" description="RCK C-terminal" evidence="4">
    <location>
        <begin position="478"/>
        <end position="562"/>
    </location>
</feature>
<dbReference type="SUPFAM" id="SSF116726">
    <property type="entry name" value="TrkA C-terminal domain-like"/>
    <property type="match status" value="2"/>
</dbReference>
<feature type="transmembrane region" description="Helical" evidence="2">
    <location>
        <begin position="23"/>
        <end position="46"/>
    </location>
</feature>
<keyword evidence="5" id="KW-0407">Ion channel</keyword>
<dbReference type="Pfam" id="PF02254">
    <property type="entry name" value="TrkA_N"/>
    <property type="match status" value="2"/>
</dbReference>
<evidence type="ECO:0000313" key="5">
    <source>
        <dbReference type="EMBL" id="MUM77164.1"/>
    </source>
</evidence>
<dbReference type="Pfam" id="PF02080">
    <property type="entry name" value="TrkA_C"/>
    <property type="match status" value="2"/>
</dbReference>
<comment type="subcellular location">
    <subcellularLocation>
        <location evidence="1">Cell membrane</location>
        <topology evidence="1">Multi-pass membrane protein</topology>
    </subcellularLocation>
</comment>
<dbReference type="InterPro" id="IPR036721">
    <property type="entry name" value="RCK_C_sf"/>
</dbReference>
<dbReference type="InterPro" id="IPR013099">
    <property type="entry name" value="K_chnl_dom"/>
</dbReference>
<keyword evidence="2" id="KW-0472">Membrane</keyword>
<dbReference type="SUPFAM" id="SSF51735">
    <property type="entry name" value="NAD(P)-binding Rossmann-fold domains"/>
    <property type="match status" value="2"/>
</dbReference>
<dbReference type="Gene3D" id="3.40.50.720">
    <property type="entry name" value="NAD(P)-binding Rossmann-like Domain"/>
    <property type="match status" value="2"/>
</dbReference>
<keyword evidence="5" id="KW-0406">Ion transport</keyword>
<proteinExistence type="predicted"/>
<feature type="domain" description="RCK N-terminal" evidence="3">
    <location>
        <begin position="352"/>
        <end position="465"/>
    </location>
</feature>
<dbReference type="Proteomes" id="UP000461162">
    <property type="component" value="Unassembled WGS sequence"/>
</dbReference>
<organism evidence="5 6">
    <name type="scientific">Pseudodesulfovibrio alkaliphilus</name>
    <dbReference type="NCBI Taxonomy" id="2661613"/>
    <lineage>
        <taxon>Bacteria</taxon>
        <taxon>Pseudomonadati</taxon>
        <taxon>Thermodesulfobacteriota</taxon>
        <taxon>Desulfovibrionia</taxon>
        <taxon>Desulfovibrionales</taxon>
        <taxon>Desulfovibrionaceae</taxon>
    </lineage>
</organism>
<feature type="transmembrane region" description="Helical" evidence="2">
    <location>
        <begin position="58"/>
        <end position="76"/>
    </location>
</feature>
<dbReference type="InterPro" id="IPR003148">
    <property type="entry name" value="RCK_N"/>
</dbReference>
<gene>
    <name evidence="5" type="ORF">GKC30_05915</name>
</gene>
<dbReference type="Gene3D" id="1.10.287.70">
    <property type="match status" value="1"/>
</dbReference>
<dbReference type="PROSITE" id="PS51202">
    <property type="entry name" value="RCK_C"/>
    <property type="match status" value="2"/>
</dbReference>
<comment type="caution">
    <text evidence="5">The sequence shown here is derived from an EMBL/GenBank/DDBJ whole genome shotgun (WGS) entry which is preliminary data.</text>
</comment>
<dbReference type="InterPro" id="IPR036291">
    <property type="entry name" value="NAD(P)-bd_dom_sf"/>
</dbReference>
<evidence type="ECO:0000259" key="4">
    <source>
        <dbReference type="PROSITE" id="PS51202"/>
    </source>
</evidence>
<keyword evidence="2" id="KW-0812">Transmembrane</keyword>
<protein>
    <submittedName>
        <fullName evidence="5">Potassium channel protein</fullName>
    </submittedName>
</protein>
<evidence type="ECO:0000259" key="3">
    <source>
        <dbReference type="PROSITE" id="PS51201"/>
    </source>
</evidence>
<dbReference type="PANTHER" id="PTHR43833:SF13">
    <property type="entry name" value="POTASSIUM CHANNEL PROTEIN 2-RELATED"/>
    <property type="match status" value="1"/>
</dbReference>
<accession>A0A7K1KM50</accession>
<evidence type="ECO:0000313" key="6">
    <source>
        <dbReference type="Proteomes" id="UP000461162"/>
    </source>
</evidence>
<dbReference type="Pfam" id="PF07885">
    <property type="entry name" value="Ion_trans_2"/>
    <property type="match status" value="1"/>
</dbReference>
<feature type="transmembrane region" description="Helical" evidence="2">
    <location>
        <begin position="83"/>
        <end position="109"/>
    </location>
</feature>
<keyword evidence="6" id="KW-1185">Reference proteome</keyword>
<dbReference type="GO" id="GO:0006813">
    <property type="term" value="P:potassium ion transport"/>
    <property type="evidence" value="ECO:0007669"/>
    <property type="project" value="InterPro"/>
</dbReference>
<evidence type="ECO:0000256" key="1">
    <source>
        <dbReference type="ARBA" id="ARBA00004651"/>
    </source>
</evidence>
<feature type="domain" description="RCK N-terminal" evidence="3">
    <location>
        <begin position="130"/>
        <end position="245"/>
    </location>
</feature>
<dbReference type="PANTHER" id="PTHR43833">
    <property type="entry name" value="POTASSIUM CHANNEL PROTEIN 2-RELATED-RELATED"/>
    <property type="match status" value="1"/>
</dbReference>
<keyword evidence="2" id="KW-1133">Transmembrane helix</keyword>
<dbReference type="GO" id="GO:0008324">
    <property type="term" value="F:monoatomic cation transmembrane transporter activity"/>
    <property type="evidence" value="ECO:0007669"/>
    <property type="project" value="InterPro"/>
</dbReference>
<dbReference type="Gene3D" id="3.30.70.1450">
    <property type="entry name" value="Regulator of K+ conductance, C-terminal domain"/>
    <property type="match status" value="2"/>
</dbReference>
<dbReference type="RefSeq" id="WP_155933038.1">
    <property type="nucleotide sequence ID" value="NZ_WODC01000003.1"/>
</dbReference>
<dbReference type="InterPro" id="IPR006037">
    <property type="entry name" value="RCK_C"/>
</dbReference>
<dbReference type="InterPro" id="IPR050721">
    <property type="entry name" value="Trk_Ktr_HKT_K-transport"/>
</dbReference>
<dbReference type="EMBL" id="WODC01000003">
    <property type="protein sequence ID" value="MUM77164.1"/>
    <property type="molecule type" value="Genomic_DNA"/>
</dbReference>
<dbReference type="PROSITE" id="PS51201">
    <property type="entry name" value="RCK_N"/>
    <property type="match status" value="2"/>
</dbReference>
<name>A0A7K1KM50_9BACT</name>
<dbReference type="AlphaFoldDB" id="A0A7K1KM50"/>
<keyword evidence="5" id="KW-0813">Transport</keyword>
<sequence length="562" mass="61675">MKFIPSQIAFFVRDRRTQRNLRALVKFILFLLACITLYSVLFHVLMEREGQEFSWVTGFYWTLTVMSTLGFGDITFTSDLGRMFSLVVLLSGVVFLLVMLPFTFIQFFYAPFLEAQTKSRVRREMPETASGHLIIVGADPVALNLAVRLDQFHFDHCILVHDVHHALDLMDQGYKPVVGPSDDPETYRRLRADKAAMVVVLSDDMKNTNAAFTIREVAPEVPIVANADSQESLDILRLAGASHVFQFMRMLGEMLARRNLGAGARSNVIGSVSELLLAEAPAQGTPLVGRTIRDCGLRDATGMNIVGLWERGRVEAPRPDTVIGPSSVLVLAGTRDQLDAFDAFAGPTAPVAAPVLVLGGGRVGRATARTLAAQGVDYRIVEKNQKLIRDGEHYVHGSASDLETLEAAGIDKAPSVFVTTHNDDLNIYLTIYCRRLRPDIQIVSRATLDRNISVLHKAGADLVMSYATITANTIINLLSPGKVLTLTEGLNIFRVKVHRSLEGSTLMDSGLRQETGCSVIAVDRDGTLEVNPDPARALSADDSLYVIGDASAERLFMEKYPG</sequence>
<feature type="domain" description="RCK C-terminal" evidence="4">
    <location>
        <begin position="263"/>
        <end position="347"/>
    </location>
</feature>
<evidence type="ECO:0000256" key="2">
    <source>
        <dbReference type="SAM" id="Phobius"/>
    </source>
</evidence>
<dbReference type="GO" id="GO:0005886">
    <property type="term" value="C:plasma membrane"/>
    <property type="evidence" value="ECO:0007669"/>
    <property type="project" value="UniProtKB-SubCell"/>
</dbReference>
<dbReference type="SUPFAM" id="SSF81324">
    <property type="entry name" value="Voltage-gated potassium channels"/>
    <property type="match status" value="1"/>
</dbReference>
<reference evidence="5 6" key="1">
    <citation type="submission" date="2019-11" db="EMBL/GenBank/DDBJ databases">
        <title>Pseudodesulfovibrio alkaliphilus, sp. nov., an alkaliphilic sulfate-reducing bacteria from mud volcano of Taman peninsula, Russia.</title>
        <authorList>
            <person name="Frolova A."/>
            <person name="Merkel A.Y."/>
            <person name="Slobodkin A.I."/>
        </authorList>
    </citation>
    <scope>NUCLEOTIDE SEQUENCE [LARGE SCALE GENOMIC DNA]</scope>
    <source>
        <strain evidence="5 6">F-1</strain>
    </source>
</reference>